<accession>A0A430KSU1</accession>
<keyword evidence="5" id="KW-1185">Reference proteome</keyword>
<dbReference type="InterPro" id="IPR001763">
    <property type="entry name" value="Rhodanese-like_dom"/>
</dbReference>
<name>A0A430KSU1_9GAMM</name>
<gene>
    <name evidence="4" type="ORF">EH243_05555</name>
</gene>
<evidence type="ECO:0000313" key="5">
    <source>
        <dbReference type="Proteomes" id="UP000283087"/>
    </source>
</evidence>
<dbReference type="Proteomes" id="UP000283087">
    <property type="component" value="Unassembled WGS sequence"/>
</dbReference>
<dbReference type="Pfam" id="PF00581">
    <property type="entry name" value="Rhodanese"/>
    <property type="match status" value="2"/>
</dbReference>
<dbReference type="InterPro" id="IPR036873">
    <property type="entry name" value="Rhodanese-like_dom_sf"/>
</dbReference>
<evidence type="ECO:0000256" key="2">
    <source>
        <dbReference type="RuleBase" id="RU000507"/>
    </source>
</evidence>
<dbReference type="RefSeq" id="WP_126157660.1">
    <property type="nucleotide sequence ID" value="NZ_RQXW01000004.1"/>
</dbReference>
<dbReference type="SUPFAM" id="SSF52821">
    <property type="entry name" value="Rhodanese/Cell cycle control phosphatase"/>
    <property type="match status" value="2"/>
</dbReference>
<sequence>MSLPLVISPQQLVNELSNPQLLILDLSSTDNYLTGHVPGAIRVDPTRLLRGQGSVPNKIPDLAQLNALMSEIGLTPERPVVVYDDQMGAWAGRMIWTLNCIGHQQCSLLDGHLPAWKKAGLTLQPTPNTPVASHYSGTLNPDYLADIAYISGHLEDSDHIVLDVRSPAEYSGEKVINAKHGGHIPGAVNYEWTNALASTDCPQLKPAAEILADLAALGVTPDKTVITHCQTHRRSGLSYLFTKHLGFDKVRCYDGSWFEWGNRDDTPIES</sequence>
<dbReference type="CDD" id="cd01448">
    <property type="entry name" value="TST_Repeat_1"/>
    <property type="match status" value="1"/>
</dbReference>
<evidence type="ECO:0000259" key="3">
    <source>
        <dbReference type="PROSITE" id="PS50206"/>
    </source>
</evidence>
<dbReference type="AlphaFoldDB" id="A0A430KSU1"/>
<dbReference type="InterPro" id="IPR051126">
    <property type="entry name" value="Thiosulfate_sulfurtransferase"/>
</dbReference>
<reference evidence="4 5" key="1">
    <citation type="submission" date="2018-11" db="EMBL/GenBank/DDBJ databases">
        <title>The draft genome sequence of Amphritea opalescens ANRC-JH13T.</title>
        <authorList>
            <person name="Fang Z."/>
            <person name="Zhang Y."/>
            <person name="Han X."/>
        </authorList>
    </citation>
    <scope>NUCLEOTIDE SEQUENCE [LARGE SCALE GENOMIC DNA]</scope>
    <source>
        <strain evidence="4 5">ANRC-JH13</strain>
    </source>
</reference>
<keyword evidence="2 4" id="KW-0808">Transferase</keyword>
<dbReference type="PROSITE" id="PS50206">
    <property type="entry name" value="RHODANESE_3"/>
    <property type="match status" value="2"/>
</dbReference>
<dbReference type="EMBL" id="RQXW01000004">
    <property type="protein sequence ID" value="RTE66557.1"/>
    <property type="molecule type" value="Genomic_DNA"/>
</dbReference>
<dbReference type="PROSITE" id="PS00683">
    <property type="entry name" value="RHODANESE_2"/>
    <property type="match status" value="1"/>
</dbReference>
<organism evidence="4 5">
    <name type="scientific">Amphritea opalescens</name>
    <dbReference type="NCBI Taxonomy" id="2490544"/>
    <lineage>
        <taxon>Bacteria</taxon>
        <taxon>Pseudomonadati</taxon>
        <taxon>Pseudomonadota</taxon>
        <taxon>Gammaproteobacteria</taxon>
        <taxon>Oceanospirillales</taxon>
        <taxon>Oceanospirillaceae</taxon>
        <taxon>Amphritea</taxon>
    </lineage>
</organism>
<feature type="domain" description="Rhodanese" evidence="3">
    <location>
        <begin position="155"/>
        <end position="269"/>
    </location>
</feature>
<dbReference type="PANTHER" id="PTHR43855">
    <property type="entry name" value="THIOSULFATE SULFURTRANSFERASE"/>
    <property type="match status" value="1"/>
</dbReference>
<dbReference type="PROSITE" id="PS00380">
    <property type="entry name" value="RHODANESE_1"/>
    <property type="match status" value="1"/>
</dbReference>
<dbReference type="InterPro" id="IPR001307">
    <property type="entry name" value="Thiosulphate_STrfase_CS"/>
</dbReference>
<comment type="caution">
    <text evidence="4">The sequence shown here is derived from an EMBL/GenBank/DDBJ whole genome shotgun (WGS) entry which is preliminary data.</text>
</comment>
<dbReference type="GO" id="GO:0004792">
    <property type="term" value="F:thiosulfate-cyanide sulfurtransferase activity"/>
    <property type="evidence" value="ECO:0007669"/>
    <property type="project" value="InterPro"/>
</dbReference>
<dbReference type="CDD" id="cd01449">
    <property type="entry name" value="TST_Repeat_2"/>
    <property type="match status" value="1"/>
</dbReference>
<dbReference type="OrthoDB" id="9781034at2"/>
<keyword evidence="1" id="KW-0677">Repeat</keyword>
<proteinExistence type="predicted"/>
<dbReference type="Gene3D" id="3.40.250.10">
    <property type="entry name" value="Rhodanese-like domain"/>
    <property type="match status" value="2"/>
</dbReference>
<feature type="domain" description="Rhodanese" evidence="3">
    <location>
        <begin position="17"/>
        <end position="125"/>
    </location>
</feature>
<evidence type="ECO:0000313" key="4">
    <source>
        <dbReference type="EMBL" id="RTE66557.1"/>
    </source>
</evidence>
<evidence type="ECO:0000256" key="1">
    <source>
        <dbReference type="ARBA" id="ARBA00022737"/>
    </source>
</evidence>
<protein>
    <recommendedName>
        <fullName evidence="2">Sulfurtransferase</fullName>
    </recommendedName>
</protein>
<dbReference type="SMART" id="SM00450">
    <property type="entry name" value="RHOD"/>
    <property type="match status" value="2"/>
</dbReference>
<dbReference type="PANTHER" id="PTHR43855:SF1">
    <property type="entry name" value="THIOSULFATE SULFURTRANSFERASE"/>
    <property type="match status" value="1"/>
</dbReference>